<gene>
    <name evidence="2" type="ORF">BCR24_01585</name>
</gene>
<dbReference type="STRING" id="1131292.BCR24_01585"/>
<dbReference type="EMBL" id="MIKC01000001">
    <property type="protein sequence ID" value="OEG24071.1"/>
    <property type="molecule type" value="Genomic_DNA"/>
</dbReference>
<dbReference type="RefSeq" id="WP_069638796.1">
    <property type="nucleotide sequence ID" value="NZ_JAFBEZ010000013.1"/>
</dbReference>
<reference evidence="3" key="1">
    <citation type="submission" date="2016-09" db="EMBL/GenBank/DDBJ databases">
        <authorList>
            <person name="Gulvik C.A."/>
        </authorList>
    </citation>
    <scope>NUCLEOTIDE SEQUENCE [LARGE SCALE GENOMIC DNA]</scope>
    <source>
        <strain evidence="3">LMG 26676</strain>
    </source>
</reference>
<evidence type="ECO:0000313" key="2">
    <source>
        <dbReference type="EMBL" id="OEG24071.1"/>
    </source>
</evidence>
<keyword evidence="3" id="KW-1185">Reference proteome</keyword>
<feature type="domain" description="RiboL-PSP-HEPN" evidence="1">
    <location>
        <begin position="28"/>
        <end position="216"/>
    </location>
</feature>
<protein>
    <recommendedName>
        <fullName evidence="1">RiboL-PSP-HEPN domain-containing protein</fullName>
    </recommendedName>
</protein>
<dbReference type="Pfam" id="PF18735">
    <property type="entry name" value="HEPN_RiboL-PSP"/>
    <property type="match status" value="1"/>
</dbReference>
<dbReference type="InterPro" id="IPR041519">
    <property type="entry name" value="HEPN_RiboL-PSP"/>
</dbReference>
<evidence type="ECO:0000313" key="3">
    <source>
        <dbReference type="Proteomes" id="UP000094469"/>
    </source>
</evidence>
<name>A0A1E5HGL3_9ENTE</name>
<dbReference type="AlphaFoldDB" id="A0A1E5HGL3"/>
<proteinExistence type="predicted"/>
<accession>A0A1E5HGL3</accession>
<comment type="caution">
    <text evidence="2">The sequence shown here is derived from an EMBL/GenBank/DDBJ whole genome shotgun (WGS) entry which is preliminary data.</text>
</comment>
<sequence length="344" mass="40894">MIDRYLKKINEVIGLIELYENILTITHSRIKEEANILKLNMYKSSVINLYTCWENYIKDIVYSSFEENKSLIMDAGFIKDYIEHAFSKSYIKKDFLSTLDSNEIIISKKNLCSSNNLKYKEMLELFGRINFNKDDLQKHFKNKNLDKTIEELNQSNVEIDIEGEEVPKNEVEKYLNTLVTHRNRISHAYDIDLIFNTKQLKNYCEFFKELMIIVNEYKASQSIKMFKQLDNTLVSEIKITNIWHENTVNPQTNAIIETKITGKRKKIYIGEVKWFVFDRNDKIYRRINVKSMRNKKRRKCKIIPIDELFSLEIDAECRITKGKTNELFEMNKAPLQDPVNIKIY</sequence>
<dbReference type="Proteomes" id="UP000094469">
    <property type="component" value="Unassembled WGS sequence"/>
</dbReference>
<dbReference type="OrthoDB" id="2973204at2"/>
<organism evidence="2 3">
    <name type="scientific">Enterococcus ureilyticus</name>
    <dbReference type="NCBI Taxonomy" id="1131292"/>
    <lineage>
        <taxon>Bacteria</taxon>
        <taxon>Bacillati</taxon>
        <taxon>Bacillota</taxon>
        <taxon>Bacilli</taxon>
        <taxon>Lactobacillales</taxon>
        <taxon>Enterococcaceae</taxon>
        <taxon>Enterococcus</taxon>
    </lineage>
</organism>
<evidence type="ECO:0000259" key="1">
    <source>
        <dbReference type="Pfam" id="PF18735"/>
    </source>
</evidence>